<keyword evidence="2" id="KW-0150">Chloroplast</keyword>
<dbReference type="EMBL" id="MH681881">
    <property type="protein sequence ID" value="QDX17567.1"/>
    <property type="molecule type" value="Genomic_DNA"/>
</dbReference>
<gene>
    <name evidence="2" type="primary">secG</name>
</gene>
<evidence type="ECO:0000313" key="2">
    <source>
        <dbReference type="EMBL" id="QDX17567.1"/>
    </source>
</evidence>
<dbReference type="RefSeq" id="YP_009687894.1">
    <property type="nucleotide sequence ID" value="NC_044491.1"/>
</dbReference>
<name>A0A5B8I0D4_9STRA</name>
<evidence type="ECO:0000256" key="1">
    <source>
        <dbReference type="SAM" id="Phobius"/>
    </source>
</evidence>
<keyword evidence="1" id="KW-0472">Membrane</keyword>
<proteinExistence type="predicted"/>
<keyword evidence="2" id="KW-0934">Plastid</keyword>
<keyword evidence="1" id="KW-1133">Transmembrane helix</keyword>
<dbReference type="GeneID" id="41663549"/>
<geneLocation type="chloroplast" evidence="2"/>
<organism evidence="2">
    <name type="scientific">Haslea nusantara</name>
    <dbReference type="NCBI Taxonomy" id="2600302"/>
    <lineage>
        <taxon>Eukaryota</taxon>
        <taxon>Sar</taxon>
        <taxon>Stramenopiles</taxon>
        <taxon>Ochrophyta</taxon>
        <taxon>Bacillariophyta</taxon>
        <taxon>Bacillariophyceae</taxon>
        <taxon>Bacillariophycidae</taxon>
        <taxon>Naviculales</taxon>
        <taxon>Naviculaceae</taxon>
        <taxon>Haslea</taxon>
    </lineage>
</organism>
<dbReference type="AlphaFoldDB" id="A0A5B8I0D4"/>
<feature type="transmembrane region" description="Helical" evidence="1">
    <location>
        <begin position="47"/>
        <end position="69"/>
    </location>
</feature>
<accession>A0A5B8I0D4</accession>
<sequence length="71" mass="7682">MLKAIGFVISILLIIIIFLRMPQENVGLSSFATKSDILGSPSSAERSLNILTAFGILVYLAIALQLNFISN</sequence>
<protein>
    <submittedName>
        <fullName evidence="2">Preprotein-translocase subunit g</fullName>
    </submittedName>
</protein>
<keyword evidence="1" id="KW-0812">Transmembrane</keyword>
<reference evidence="2" key="1">
    <citation type="journal article" date="2019" name="Plant Ecol Evol">
        <title>Haslea nusantara (Bacillariophyceae), a new blue diatom from the Java Sea, Indonesia: morphology, biometry and molecular characterization.</title>
        <authorList>
            <person name="Prasetiya F.S."/>
            <person name="Gastineau R."/>
            <person name="Poulin M."/>
            <person name="Lemieux C."/>
            <person name="Turmel M."/>
            <person name="Syakti A.D."/>
            <person name="Hardivillier Y."/>
            <person name="Widowati I."/>
            <person name="Risjani Y."/>
            <person name="Iskandar I."/>
            <person name="Subroto T."/>
            <person name="Falaise C."/>
            <person name="Arsad S."/>
            <person name="Safitri I."/>
            <person name="Mouget J.-L."/>
            <person name="Leignel V."/>
        </authorList>
    </citation>
    <scope>NUCLEOTIDE SEQUENCE</scope>
</reference>